<accession>A0A4Z2HM14</accession>
<name>A0A4Z2HM14_9TELE</name>
<proteinExistence type="predicted"/>
<evidence type="ECO:0000313" key="2">
    <source>
        <dbReference type="Proteomes" id="UP000314294"/>
    </source>
</evidence>
<comment type="caution">
    <text evidence="1">The sequence shown here is derived from an EMBL/GenBank/DDBJ whole genome shotgun (WGS) entry which is preliminary data.</text>
</comment>
<evidence type="ECO:0000313" key="1">
    <source>
        <dbReference type="EMBL" id="TNN66797.1"/>
    </source>
</evidence>
<dbReference type="AlphaFoldDB" id="A0A4Z2HM14"/>
<protein>
    <submittedName>
        <fullName evidence="1">Uncharacterized protein</fullName>
    </submittedName>
</protein>
<organism evidence="1 2">
    <name type="scientific">Liparis tanakae</name>
    <name type="common">Tanaka's snailfish</name>
    <dbReference type="NCBI Taxonomy" id="230148"/>
    <lineage>
        <taxon>Eukaryota</taxon>
        <taxon>Metazoa</taxon>
        <taxon>Chordata</taxon>
        <taxon>Craniata</taxon>
        <taxon>Vertebrata</taxon>
        <taxon>Euteleostomi</taxon>
        <taxon>Actinopterygii</taxon>
        <taxon>Neopterygii</taxon>
        <taxon>Teleostei</taxon>
        <taxon>Neoteleostei</taxon>
        <taxon>Acanthomorphata</taxon>
        <taxon>Eupercaria</taxon>
        <taxon>Perciformes</taxon>
        <taxon>Cottioidei</taxon>
        <taxon>Cottales</taxon>
        <taxon>Liparidae</taxon>
        <taxon>Liparis</taxon>
    </lineage>
</organism>
<dbReference type="Proteomes" id="UP000314294">
    <property type="component" value="Unassembled WGS sequence"/>
</dbReference>
<reference evidence="1 2" key="1">
    <citation type="submission" date="2019-03" db="EMBL/GenBank/DDBJ databases">
        <title>First draft genome of Liparis tanakae, snailfish: a comprehensive survey of snailfish specific genes.</title>
        <authorList>
            <person name="Kim W."/>
            <person name="Song I."/>
            <person name="Jeong J.-H."/>
            <person name="Kim D."/>
            <person name="Kim S."/>
            <person name="Ryu S."/>
            <person name="Song J.Y."/>
            <person name="Lee S.K."/>
        </authorList>
    </citation>
    <scope>NUCLEOTIDE SEQUENCE [LARGE SCALE GENOMIC DNA]</scope>
    <source>
        <tissue evidence="1">Muscle</tissue>
    </source>
</reference>
<keyword evidence="2" id="KW-1185">Reference proteome</keyword>
<dbReference type="EMBL" id="SRLO01000214">
    <property type="protein sequence ID" value="TNN66797.1"/>
    <property type="molecule type" value="Genomic_DNA"/>
</dbReference>
<sequence>MFHMRPCGRWALCRRDASSQLTADRSRHSIPVTCYPSCTGGTEWVPTRRESEDIKCGPRVIPLARAAGSFHPAHLWRARVALYPETLRAASGGGGGGGGGLHLGPELGFGRGGGGVGGGLSSGFQWASSIFGEGDDGEAQLLRVAGHEGLTNLCGVLRGKWNTRKQYSGT</sequence>
<gene>
    <name evidence="1" type="ORF">EYF80_023039</name>
</gene>